<evidence type="ECO:0008006" key="10">
    <source>
        <dbReference type="Google" id="ProtNLM"/>
    </source>
</evidence>
<dbReference type="STRING" id="1338011.BD94_1477"/>
<dbReference type="eggNOG" id="COG1834">
    <property type="taxonomic scope" value="Bacteria"/>
</dbReference>
<evidence type="ECO:0000256" key="2">
    <source>
        <dbReference type="ARBA" id="ARBA00006275"/>
    </source>
</evidence>
<dbReference type="GO" id="GO:0009279">
    <property type="term" value="C:cell outer membrane"/>
    <property type="evidence" value="ECO:0007669"/>
    <property type="project" value="UniProtKB-SubCell"/>
</dbReference>
<accession>A0A077ECQ3</accession>
<evidence type="ECO:0000256" key="1">
    <source>
        <dbReference type="ARBA" id="ARBA00004442"/>
    </source>
</evidence>
<dbReference type="AlphaFoldDB" id="A0A077ECQ3"/>
<keyword evidence="5" id="KW-0998">Cell outer membrane</keyword>
<evidence type="ECO:0000259" key="7">
    <source>
        <dbReference type="Pfam" id="PF14322"/>
    </source>
</evidence>
<reference evidence="8" key="1">
    <citation type="journal article" date="2013" name="Lancet">
        <title>First case of E anophelis outbreak in an intensive-care unit.</title>
        <authorList>
            <person name="Teo J."/>
            <person name="Tan S.Y."/>
            <person name="Tay M."/>
            <person name="Ding Y."/>
            <person name="Kjelleberg S."/>
            <person name="Givskov M."/>
            <person name="Lin R.T."/>
            <person name="Yang L."/>
        </authorList>
    </citation>
    <scope>NUCLEOTIDE SEQUENCE [LARGE SCALE GENOMIC DNA]</scope>
    <source>
        <strain evidence="8">NUHP1</strain>
    </source>
</reference>
<dbReference type="InterPro" id="IPR011990">
    <property type="entry name" value="TPR-like_helical_dom_sf"/>
</dbReference>
<dbReference type="Gene3D" id="1.25.40.390">
    <property type="match status" value="1"/>
</dbReference>
<evidence type="ECO:0000256" key="3">
    <source>
        <dbReference type="ARBA" id="ARBA00022729"/>
    </source>
</evidence>
<evidence type="ECO:0000259" key="6">
    <source>
        <dbReference type="Pfam" id="PF07980"/>
    </source>
</evidence>
<proteinExistence type="inferred from homology"/>
<dbReference type="InterPro" id="IPR033985">
    <property type="entry name" value="SusD-like_N"/>
</dbReference>
<comment type="similarity">
    <text evidence="2">Belongs to the SusD family.</text>
</comment>
<dbReference type="PROSITE" id="PS51257">
    <property type="entry name" value="PROKAR_LIPOPROTEIN"/>
    <property type="match status" value="1"/>
</dbReference>
<dbReference type="InterPro" id="IPR012944">
    <property type="entry name" value="SusD_RagB_dom"/>
</dbReference>
<gene>
    <name evidence="8" type="ORF">BD94_1477</name>
</gene>
<dbReference type="SUPFAM" id="SSF48452">
    <property type="entry name" value="TPR-like"/>
    <property type="match status" value="1"/>
</dbReference>
<reference evidence="8" key="2">
    <citation type="journal article" date="2015" name="Genome Biol. Evol.">
        <title>Complete Genome Sequence and Transcriptomic Analysis of the Novel Pathogen Elizabethkingia anophelis in Response to Oxidative Stress.</title>
        <authorList>
            <person name="Li Y."/>
            <person name="Liu Y."/>
            <person name="Chew S.C."/>
            <person name="Tay M."/>
            <person name="Salido M.M."/>
            <person name="Teo J."/>
            <person name="Lauro F.M."/>
            <person name="Givskov M."/>
            <person name="Yang L."/>
        </authorList>
    </citation>
    <scope>NUCLEOTIDE SEQUENCE</scope>
    <source>
        <strain evidence="8">NUHP1</strain>
    </source>
</reference>
<dbReference type="KEGG" id="eao:BD94_1477"/>
<sequence length="447" mass="50671">MKNKVLSLLLLSVLNMGIGCSDFLDEKSDTMLSTPETLEDNQALLDRTYNVTANNSISGEISSDDIYILDSDYNTLSNEFEKRLYTWQPDHVSNNDENDWGSCYRRINVCNTVLFNIDHYKIAGAENLRGQALALRAAIYLEAAQIYSPVYNKGTASSDLGLPLRLSPDMNIASVRTSVENTYKQILKDLHEAVDLLPEKQVSVIRPSKVTALGYLSRVYLYMGDYGNSLKYGNKALEYNGTLMDFNTLNPLDSYPVKSMNPEVLLHTYMVYSPLLSSSIAKIPKELYDSYSSNDLRKSIYFRMNTNQDVLFKGNYGGNSSRMTCMAVDEIYLSTAESYARLGDVDNAMKLLNGLLIKRWKTETFVPFVVNGKDEALVLIAKERRKELLFRGLRWADLKRYNRDGAHITLTRTVANKVYTLPPNDPRYAIAIPEDIIKMTDMPQNPR</sequence>
<evidence type="ECO:0000256" key="5">
    <source>
        <dbReference type="ARBA" id="ARBA00023237"/>
    </source>
</evidence>
<keyword evidence="3" id="KW-0732">Signal</keyword>
<dbReference type="Proteomes" id="UP000028933">
    <property type="component" value="Chromosome"/>
</dbReference>
<name>A0A077ECQ3_9FLAO</name>
<organism evidence="8 9">
    <name type="scientific">Elizabethkingia anophelis NUHP1</name>
    <dbReference type="NCBI Taxonomy" id="1338011"/>
    <lineage>
        <taxon>Bacteria</taxon>
        <taxon>Pseudomonadati</taxon>
        <taxon>Bacteroidota</taxon>
        <taxon>Flavobacteriia</taxon>
        <taxon>Flavobacteriales</taxon>
        <taxon>Weeksellaceae</taxon>
        <taxon>Elizabethkingia</taxon>
    </lineage>
</organism>
<dbReference type="HOGENOM" id="CLU_015553_3_0_10"/>
<evidence type="ECO:0000256" key="4">
    <source>
        <dbReference type="ARBA" id="ARBA00023136"/>
    </source>
</evidence>
<dbReference type="RefSeq" id="WP_024566435.1">
    <property type="nucleotide sequence ID" value="NZ_CP007547.1"/>
</dbReference>
<feature type="domain" description="RagB/SusD" evidence="6">
    <location>
        <begin position="302"/>
        <end position="404"/>
    </location>
</feature>
<dbReference type="Pfam" id="PF14322">
    <property type="entry name" value="SusD-like_3"/>
    <property type="match status" value="1"/>
</dbReference>
<comment type="subcellular location">
    <subcellularLocation>
        <location evidence="1">Cell outer membrane</location>
    </subcellularLocation>
</comment>
<evidence type="ECO:0000313" key="8">
    <source>
        <dbReference type="EMBL" id="AIL45252.1"/>
    </source>
</evidence>
<protein>
    <recommendedName>
        <fullName evidence="10">Outer membrane protein, probably involved in nutrient binding</fullName>
    </recommendedName>
</protein>
<evidence type="ECO:0000313" key="9">
    <source>
        <dbReference type="Proteomes" id="UP000028933"/>
    </source>
</evidence>
<dbReference type="EMBL" id="CP007547">
    <property type="protein sequence ID" value="AIL45252.1"/>
    <property type="molecule type" value="Genomic_DNA"/>
</dbReference>
<dbReference type="Pfam" id="PF07980">
    <property type="entry name" value="SusD_RagB"/>
    <property type="match status" value="1"/>
</dbReference>
<keyword evidence="4" id="KW-0472">Membrane</keyword>
<feature type="domain" description="SusD-like N-terminal" evidence="7">
    <location>
        <begin position="22"/>
        <end position="221"/>
    </location>
</feature>